<dbReference type="HOGENOM" id="CLU_1213074_0_0_9"/>
<dbReference type="AlphaFoldDB" id="A0A060N8T0"/>
<dbReference type="Proteomes" id="UP000054164">
    <property type="component" value="Unassembled WGS sequence"/>
</dbReference>
<evidence type="ECO:0000313" key="1">
    <source>
        <dbReference type="EMBL" id="BAO04908.1"/>
    </source>
</evidence>
<name>A0A060N8T0_CLOBO</name>
<protein>
    <submittedName>
        <fullName evidence="1">ATPases involved in chromosome partitioning</fullName>
    </submittedName>
</protein>
<reference evidence="1" key="1">
    <citation type="submission" date="2013-10" db="EMBL/GenBank/DDBJ databases">
        <title>Draft genome sequence of Clostridium botulinum type B strain Osaka05.</title>
        <authorList>
            <person name="Sakaguchi Y."/>
            <person name="Hosomi K."/>
            <person name="Uchiyama J."/>
            <person name="Ogura Y."/>
            <person name="Sakaguchi M."/>
            <person name="Kohda T."/>
            <person name="Mukamoto M."/>
            <person name="Misawa N."/>
            <person name="Matsuzaki S."/>
            <person name="Hayashi T."/>
            <person name="Kozaki S."/>
        </authorList>
    </citation>
    <scope>NUCLEOTIDE SEQUENCE</scope>
    <source>
        <strain evidence="1">Osaka05</strain>
    </source>
</reference>
<accession>A0A060N8T0</accession>
<sequence>MRLDNYDEFAEYIVAKFYEEDDIQAVCDYRLADLLMCEFGNMDYTDYKGIDLQSDVNEYYVTKFGEECFCVEPLKVDNKIKITTSDYFIIDSNILENNPTLFNYLEGNNFKVEIIDYDEECDCCEDENDGLFAFEYIYPWMEKDRPSLENAKFNSDYIAINNEDEEKLMCLKLADLIEEYVGLILDNDCKEEVLGHALTEFAGKVLEEFGVERKAEGGIVSYTGKAYI</sequence>
<proteinExistence type="predicted"/>
<dbReference type="EMBL" id="BA000058">
    <property type="protein sequence ID" value="BAO04908.1"/>
    <property type="molecule type" value="Genomic_DNA"/>
</dbReference>
<gene>
    <name evidence="1" type="ORF">CBO05P1_189</name>
</gene>
<dbReference type="RefSeq" id="WP_030031989.1">
    <property type="nucleotide sequence ID" value="NZ_BA000058.1"/>
</dbReference>
<organism evidence="1">
    <name type="scientific">Clostridium botulinum B str. Osaka05</name>
    <dbReference type="NCBI Taxonomy" id="1407017"/>
    <lineage>
        <taxon>Bacteria</taxon>
        <taxon>Bacillati</taxon>
        <taxon>Bacillota</taxon>
        <taxon>Clostridia</taxon>
        <taxon>Eubacteriales</taxon>
        <taxon>Clostridiaceae</taxon>
        <taxon>Clostridium</taxon>
    </lineage>
</organism>